<feature type="domain" description="Integral membrane bound transporter" evidence="6">
    <location>
        <begin position="179"/>
        <end position="302"/>
    </location>
</feature>
<dbReference type="RefSeq" id="WP_042213935.1">
    <property type="nucleotide sequence ID" value="NZ_BBLU01000005.1"/>
</dbReference>
<feature type="transmembrane region" description="Helical" evidence="5">
    <location>
        <begin position="20"/>
        <end position="49"/>
    </location>
</feature>
<reference evidence="8" key="1">
    <citation type="submission" date="2016-10" db="EMBL/GenBank/DDBJ databases">
        <authorList>
            <person name="Varghese N."/>
        </authorList>
    </citation>
    <scope>NUCLEOTIDE SEQUENCE [LARGE SCALE GENOMIC DNA]</scope>
    <source>
        <strain evidence="8">DSM 24868</strain>
    </source>
</reference>
<keyword evidence="8" id="KW-1185">Reference proteome</keyword>
<keyword evidence="3 5" id="KW-1133">Transmembrane helix</keyword>
<sequence length="317" mass="30700">MTASSSRLLPPGPALRLAAVLIVILLGVAVTVGLVLGLGAGVGAALGGLMVLVMALQRGPVWHPVAFGLAVAGLAAGATTLDDSPLGVGLLTAAAALVSAPVVLRYGPVVGIAPVVVAAAGTDVATIGPGAAFIGVAAGAAALPAIAAAMGLAKLDPTPLPARIAWPYVAALALGGGAAIGVARALDVSHAMWVVIALSAVLIPVRGETSARARRRVVGTVIGTLAGAVLASLLVSWLAGALAVLAAVVGTGWALARDEVRGAAFTAAALVLVAGVASTAGAWDAAVQRVELTVVGVALAVLLALGLARLERMGERP</sequence>
<evidence type="ECO:0000256" key="2">
    <source>
        <dbReference type="ARBA" id="ARBA00022692"/>
    </source>
</evidence>
<dbReference type="OrthoDB" id="7431670at2"/>
<keyword evidence="4 5" id="KW-0472">Membrane</keyword>
<evidence type="ECO:0000256" key="1">
    <source>
        <dbReference type="ARBA" id="ARBA00004141"/>
    </source>
</evidence>
<dbReference type="GO" id="GO:0016020">
    <property type="term" value="C:membrane"/>
    <property type="evidence" value="ECO:0007669"/>
    <property type="project" value="UniProtKB-SubCell"/>
</dbReference>
<dbReference type="EMBL" id="FNZI01000002">
    <property type="protein sequence ID" value="SEJ21966.1"/>
    <property type="molecule type" value="Genomic_DNA"/>
</dbReference>
<organism evidence="7 8">
    <name type="scientific">Demequina mangrovi</name>
    <dbReference type="NCBI Taxonomy" id="1043493"/>
    <lineage>
        <taxon>Bacteria</taxon>
        <taxon>Bacillati</taxon>
        <taxon>Actinomycetota</taxon>
        <taxon>Actinomycetes</taxon>
        <taxon>Micrococcales</taxon>
        <taxon>Demequinaceae</taxon>
        <taxon>Demequina</taxon>
    </lineage>
</organism>
<evidence type="ECO:0000259" key="6">
    <source>
        <dbReference type="Pfam" id="PF13515"/>
    </source>
</evidence>
<name>A0A1H6X1E9_9MICO</name>
<evidence type="ECO:0000256" key="5">
    <source>
        <dbReference type="SAM" id="Phobius"/>
    </source>
</evidence>
<comment type="subcellular location">
    <subcellularLocation>
        <location evidence="1">Membrane</location>
        <topology evidence="1">Multi-pass membrane protein</topology>
    </subcellularLocation>
</comment>
<dbReference type="Proteomes" id="UP000183315">
    <property type="component" value="Unassembled WGS sequence"/>
</dbReference>
<gene>
    <name evidence="7" type="ORF">SAMN05421637_1201</name>
</gene>
<dbReference type="Pfam" id="PF13515">
    <property type="entry name" value="FUSC_2"/>
    <property type="match status" value="1"/>
</dbReference>
<feature type="transmembrane region" description="Helical" evidence="5">
    <location>
        <begin position="109"/>
        <end position="127"/>
    </location>
</feature>
<feature type="transmembrane region" description="Helical" evidence="5">
    <location>
        <begin position="165"/>
        <end position="182"/>
    </location>
</feature>
<evidence type="ECO:0000313" key="7">
    <source>
        <dbReference type="EMBL" id="SEJ21966.1"/>
    </source>
</evidence>
<feature type="transmembrane region" description="Helical" evidence="5">
    <location>
        <begin position="133"/>
        <end position="153"/>
    </location>
</feature>
<accession>A0A1H6X1E9</accession>
<dbReference type="InterPro" id="IPR049453">
    <property type="entry name" value="Memb_transporter_dom"/>
</dbReference>
<evidence type="ECO:0000256" key="3">
    <source>
        <dbReference type="ARBA" id="ARBA00022989"/>
    </source>
</evidence>
<dbReference type="AlphaFoldDB" id="A0A1H6X1E9"/>
<evidence type="ECO:0000256" key="4">
    <source>
        <dbReference type="ARBA" id="ARBA00023136"/>
    </source>
</evidence>
<protein>
    <submittedName>
        <fullName evidence="7">Fusaric acid resistance protein-like</fullName>
    </submittedName>
</protein>
<feature type="transmembrane region" description="Helical" evidence="5">
    <location>
        <begin position="61"/>
        <end position="80"/>
    </location>
</feature>
<proteinExistence type="predicted"/>
<keyword evidence="2 5" id="KW-0812">Transmembrane</keyword>
<evidence type="ECO:0000313" key="8">
    <source>
        <dbReference type="Proteomes" id="UP000183315"/>
    </source>
</evidence>
<feature type="transmembrane region" description="Helical" evidence="5">
    <location>
        <begin position="289"/>
        <end position="308"/>
    </location>
</feature>
<dbReference type="STRING" id="1043493.SAMN05421637_1201"/>
<feature type="transmembrane region" description="Helical" evidence="5">
    <location>
        <begin position="263"/>
        <end position="283"/>
    </location>
</feature>
<feature type="transmembrane region" description="Helical" evidence="5">
    <location>
        <begin position="188"/>
        <end position="205"/>
    </location>
</feature>